<dbReference type="PANTHER" id="PTHR42715:SF12">
    <property type="entry name" value="BETA-GLUCOSIDASE G-RELATED"/>
    <property type="match status" value="1"/>
</dbReference>
<keyword evidence="12" id="KW-0378">Hydrolase</keyword>
<proteinExistence type="inferred from homology"/>
<evidence type="ECO:0000256" key="9">
    <source>
        <dbReference type="ARBA" id="ARBA00022525"/>
    </source>
</evidence>
<dbReference type="InterPro" id="IPR026891">
    <property type="entry name" value="Fn3-like"/>
</dbReference>
<evidence type="ECO:0000256" key="20">
    <source>
        <dbReference type="ARBA" id="ARBA00024983"/>
    </source>
</evidence>
<dbReference type="PROSITE" id="PS50850">
    <property type="entry name" value="MFS"/>
    <property type="match status" value="1"/>
</dbReference>
<evidence type="ECO:0000256" key="23">
    <source>
        <dbReference type="ARBA" id="ARBA00041601"/>
    </source>
</evidence>
<keyword evidence="15 26" id="KW-0472">Membrane</keyword>
<dbReference type="NCBIfam" id="TIGR00879">
    <property type="entry name" value="SP"/>
    <property type="match status" value="1"/>
</dbReference>
<keyword evidence="14" id="KW-0136">Cellulose degradation</keyword>
<evidence type="ECO:0000256" key="24">
    <source>
        <dbReference type="ARBA" id="ARBA00041808"/>
    </source>
</evidence>
<dbReference type="InterPro" id="IPR036881">
    <property type="entry name" value="Glyco_hydro_3_C_sf"/>
</dbReference>
<reference evidence="28 29" key="1">
    <citation type="submission" date="2024-07" db="EMBL/GenBank/DDBJ databases">
        <title>Section-level genome sequencing and comparative genomics of Aspergillus sections Usti and Cavernicolus.</title>
        <authorList>
            <consortium name="Lawrence Berkeley National Laboratory"/>
            <person name="Nybo J.L."/>
            <person name="Vesth T.C."/>
            <person name="Theobald S."/>
            <person name="Frisvad J.C."/>
            <person name="Larsen T.O."/>
            <person name="Kjaerboelling I."/>
            <person name="Rothschild-Mancinelli K."/>
            <person name="Lyhne E.K."/>
            <person name="Kogle M.E."/>
            <person name="Barry K."/>
            <person name="Clum A."/>
            <person name="Na H."/>
            <person name="Ledsgaard L."/>
            <person name="Lin J."/>
            <person name="Lipzen A."/>
            <person name="Kuo A."/>
            <person name="Riley R."/>
            <person name="Mondo S."/>
            <person name="Labutti K."/>
            <person name="Haridas S."/>
            <person name="Pangalinan J."/>
            <person name="Salamov A.A."/>
            <person name="Simmons B.A."/>
            <person name="Magnuson J.K."/>
            <person name="Chen J."/>
            <person name="Drula E."/>
            <person name="Henrissat B."/>
            <person name="Wiebenga A."/>
            <person name="Lubbers R.J."/>
            <person name="Gomes A.C."/>
            <person name="Makela M.R."/>
            <person name="Stajich J."/>
            <person name="Grigoriev I.V."/>
            <person name="Mortensen U.H."/>
            <person name="De Vries R.P."/>
            <person name="Baker S.E."/>
            <person name="Andersen M.R."/>
        </authorList>
    </citation>
    <scope>NUCLEOTIDE SEQUENCE [LARGE SCALE GENOMIC DNA]</scope>
    <source>
        <strain evidence="28 29">CBS 209.92</strain>
    </source>
</reference>
<keyword evidence="19" id="KW-0624">Polysaccharide degradation</keyword>
<evidence type="ECO:0000256" key="5">
    <source>
        <dbReference type="ARBA" id="ARBA00005336"/>
    </source>
</evidence>
<dbReference type="InterPro" id="IPR050288">
    <property type="entry name" value="Cellulose_deg_GH3"/>
</dbReference>
<dbReference type="InterPro" id="IPR003663">
    <property type="entry name" value="Sugar/inositol_transpt"/>
</dbReference>
<accession>A0ABR4FIV8</accession>
<keyword evidence="10 26" id="KW-0812">Transmembrane</keyword>
<dbReference type="Gene3D" id="1.20.1250.20">
    <property type="entry name" value="MFS general substrate transporter like domains"/>
    <property type="match status" value="1"/>
</dbReference>
<dbReference type="InterPro" id="IPR036259">
    <property type="entry name" value="MFS_trans_sf"/>
</dbReference>
<comment type="pathway">
    <text evidence="4">Glycan metabolism; cellulose degradation.</text>
</comment>
<dbReference type="InterPro" id="IPR013783">
    <property type="entry name" value="Ig-like_fold"/>
</dbReference>
<keyword evidence="9" id="KW-0964">Secreted</keyword>
<sequence length="1288" mass="139505">MGKALVIACSVFAAIGGFLFGYDSGIISSTIAQPKFIEYFGALSDAQDGGVVSSFQGGAIVGSLSVTYFGDTLGRKKMIFLASAVALFGSALQGGAATAGMLIAGRLFAGIAVGQLSSTVPVYCAEIAPPHLRGMLSGLQQWMLSWGFFAAQWIGYGATYSTSAFQWRFPLSFQVFPALLLTLGILFLPESPRWLAEQDRQDEAKETLRRLHATGDNEDYLAAEFVAIQDTIQRDRQNHQLSSMSILTNPSWRRRLILGCGIQAFGQLSGINVNNYYAPRIYKSLGIDTSGALMITGINGSLGIVENTVVLLVIDRIGRILPLSIGAFGMSSSMLIVAVLNRYFPADSPNSNGDALRAQVAMSFGFQLFFQPLGSISWIYPAEIFPTEIRALGAALSTTSNWCLNLLFAQCSPIALGGIGFNYFYLFFAFNLISGFCYIFFYPETKQRTLEEMESLFKQSSAPPGLKPAEHGGYEEAMHGKEGTDAVHSTCHMDHIYFTILNYLPLPNMPLIAWSLVSLLQLTLAVNNSASPPTQGTNEPRSALEATNNFISSLTLVEKAQLVAGSDGPCGGSIAPIPRVGFGGLCLSDSPLGVRDTDFVTMFSAGITTGATFDRALIHERAVLMAEEFRAKGVHIALSPVAGPIGRSVRGGRNWEGFGADPYLAAVGCRETIAGFNSVGVQTTIKHWIGNEQETMRNPIISESDGAIVQDAISSNIDDRTMHEIYMWPFAEGIRAGASHVMCSYQRLNETYSCENAESLNGLLKRELGFQGAVMSDWLATHSGIPSIKAGLDLNMPGGKLSPYFANITDWVTNGVIPEERLDDMVRRIFIPYFKFQQDTDAYPSIDPSFNEWKSKSSVSAWFPPVPPGTESQWKMGAPAHRDVRKDHGEFVRILGAAGSVLLKNTGVLPLKNVSNIFVAGNDAADLSHGQVGTDVSDSQGPEFGANAQPGGSGTGRFSTFVSPLEAIKARMGPGLTQYILDNEVISGQNINSVFPVPEVCLVFVKSYQTEAADRLSLSFDWNGTAVIDTVAAACNNTIVVTHSGGANLMEWADHPNITAIIAAHLSGQEIGNSIVDILWGDVNPSGKLPYTIAHLESDYNAPIVNLTNATDKNAWQDNFAEHLLIDYRHFDAHNITPRYEFGYGLSYTAFSLGHVIFSKTHQVEQSAFAKPAPTRPGGNPRLYEGLATVHATVCNTGRVSGAAVPQLYLSFPPNSPERTPLRVLRGFNKTVELAPGKCENVDFVLTRKDVSYWDTAASDWHLPKGQFIVNLGFSSRDLVTLSKISFR</sequence>
<feature type="transmembrane region" description="Helical" evidence="26">
    <location>
        <begin position="51"/>
        <end position="71"/>
    </location>
</feature>
<dbReference type="SMART" id="SM01217">
    <property type="entry name" value="Fn3_like"/>
    <property type="match status" value="1"/>
</dbReference>
<evidence type="ECO:0000256" key="18">
    <source>
        <dbReference type="ARBA" id="ARBA00023295"/>
    </source>
</evidence>
<dbReference type="PRINTS" id="PR00133">
    <property type="entry name" value="GLHYDRLASE3"/>
</dbReference>
<evidence type="ECO:0000256" key="3">
    <source>
        <dbReference type="ARBA" id="ARBA00004613"/>
    </source>
</evidence>
<feature type="region of interest" description="Disordered" evidence="25">
    <location>
        <begin position="931"/>
        <end position="955"/>
    </location>
</feature>
<evidence type="ECO:0000256" key="19">
    <source>
        <dbReference type="ARBA" id="ARBA00023326"/>
    </source>
</evidence>
<dbReference type="Proteomes" id="UP001610563">
    <property type="component" value="Unassembled WGS sequence"/>
</dbReference>
<dbReference type="SUPFAM" id="SSF52279">
    <property type="entry name" value="Beta-D-glucan exohydrolase, C-terminal domain"/>
    <property type="match status" value="1"/>
</dbReference>
<comment type="similarity">
    <text evidence="6">Belongs to the major facilitator superfamily. Sugar transporter (TC 2.A.1.1) family.</text>
</comment>
<keyword evidence="17" id="KW-0119">Carbohydrate metabolism</keyword>
<feature type="transmembrane region" description="Helical" evidence="26">
    <location>
        <begin position="167"/>
        <end position="188"/>
    </location>
</feature>
<keyword evidence="13 26" id="KW-1133">Transmembrane helix</keyword>
<gene>
    <name evidence="28" type="ORF">BJX66DRAFT_345359</name>
</gene>
<evidence type="ECO:0000256" key="16">
    <source>
        <dbReference type="ARBA" id="ARBA00023180"/>
    </source>
</evidence>
<dbReference type="PANTHER" id="PTHR42715">
    <property type="entry name" value="BETA-GLUCOSIDASE"/>
    <property type="match status" value="1"/>
</dbReference>
<evidence type="ECO:0000256" key="17">
    <source>
        <dbReference type="ARBA" id="ARBA00023277"/>
    </source>
</evidence>
<evidence type="ECO:0000256" key="6">
    <source>
        <dbReference type="ARBA" id="ARBA00010992"/>
    </source>
</evidence>
<feature type="transmembrane region" description="Helical" evidence="26">
    <location>
        <begin position="422"/>
        <end position="441"/>
    </location>
</feature>
<evidence type="ECO:0000256" key="22">
    <source>
        <dbReference type="ARBA" id="ARBA00041276"/>
    </source>
</evidence>
<evidence type="ECO:0000256" key="7">
    <source>
        <dbReference type="ARBA" id="ARBA00012744"/>
    </source>
</evidence>
<feature type="transmembrane region" description="Helical" evidence="26">
    <location>
        <begin position="360"/>
        <end position="380"/>
    </location>
</feature>
<evidence type="ECO:0000259" key="27">
    <source>
        <dbReference type="PROSITE" id="PS50850"/>
    </source>
</evidence>
<feature type="transmembrane region" description="Helical" evidence="26">
    <location>
        <begin position="136"/>
        <end position="155"/>
    </location>
</feature>
<dbReference type="InterPro" id="IPR020846">
    <property type="entry name" value="MFS_dom"/>
</dbReference>
<comment type="subcellular location">
    <subcellularLocation>
        <location evidence="2">Membrane</location>
        <topology evidence="2">Multi-pass membrane protein</topology>
    </subcellularLocation>
    <subcellularLocation>
        <location evidence="3">Secreted</location>
    </subcellularLocation>
</comment>
<evidence type="ECO:0000256" key="12">
    <source>
        <dbReference type="ARBA" id="ARBA00022801"/>
    </source>
</evidence>
<dbReference type="InterPro" id="IPR017853">
    <property type="entry name" value="GH"/>
</dbReference>
<evidence type="ECO:0000256" key="13">
    <source>
        <dbReference type="ARBA" id="ARBA00022989"/>
    </source>
</evidence>
<comment type="function">
    <text evidence="20">Beta-glucosidases are one of a number of cellulolytic enzymes involved in the degradation of cellulosic biomass. Catalyzes the last step releasing glucose from the inhibitory cellobiose.</text>
</comment>
<dbReference type="Pfam" id="PF00933">
    <property type="entry name" value="Glyco_hydro_3"/>
    <property type="match status" value="1"/>
</dbReference>
<dbReference type="SUPFAM" id="SSF51445">
    <property type="entry name" value="(Trans)glycosidases"/>
    <property type="match status" value="1"/>
</dbReference>
<comment type="catalytic activity">
    <reaction evidence="1">
        <text>Hydrolysis of terminal, non-reducing beta-D-glucosyl residues with release of beta-D-glucose.</text>
        <dbReference type="EC" id="3.2.1.21"/>
    </reaction>
</comment>
<dbReference type="InterPro" id="IPR001764">
    <property type="entry name" value="Glyco_hydro_3_N"/>
</dbReference>
<dbReference type="InterPro" id="IPR036962">
    <property type="entry name" value="Glyco_hydro_3_N_sf"/>
</dbReference>
<organism evidence="28 29">
    <name type="scientific">Aspergillus keveii</name>
    <dbReference type="NCBI Taxonomy" id="714993"/>
    <lineage>
        <taxon>Eukaryota</taxon>
        <taxon>Fungi</taxon>
        <taxon>Dikarya</taxon>
        <taxon>Ascomycota</taxon>
        <taxon>Pezizomycotina</taxon>
        <taxon>Eurotiomycetes</taxon>
        <taxon>Eurotiomycetidae</taxon>
        <taxon>Eurotiales</taxon>
        <taxon>Aspergillaceae</taxon>
        <taxon>Aspergillus</taxon>
        <taxon>Aspergillus subgen. Nidulantes</taxon>
    </lineage>
</organism>
<evidence type="ECO:0000256" key="11">
    <source>
        <dbReference type="ARBA" id="ARBA00022729"/>
    </source>
</evidence>
<evidence type="ECO:0000256" key="8">
    <source>
        <dbReference type="ARBA" id="ARBA00022448"/>
    </source>
</evidence>
<dbReference type="PROSITE" id="PS00217">
    <property type="entry name" value="SUGAR_TRANSPORT_2"/>
    <property type="match status" value="1"/>
</dbReference>
<evidence type="ECO:0000256" key="25">
    <source>
        <dbReference type="SAM" id="MobiDB-lite"/>
    </source>
</evidence>
<evidence type="ECO:0000256" key="26">
    <source>
        <dbReference type="SAM" id="Phobius"/>
    </source>
</evidence>
<evidence type="ECO:0000256" key="15">
    <source>
        <dbReference type="ARBA" id="ARBA00023136"/>
    </source>
</evidence>
<evidence type="ECO:0000256" key="1">
    <source>
        <dbReference type="ARBA" id="ARBA00000448"/>
    </source>
</evidence>
<keyword evidence="11" id="KW-0732">Signal</keyword>
<evidence type="ECO:0000256" key="21">
    <source>
        <dbReference type="ARBA" id="ARBA00039579"/>
    </source>
</evidence>
<dbReference type="Gene3D" id="3.40.50.1700">
    <property type="entry name" value="Glycoside hydrolase family 3 C-terminal domain"/>
    <property type="match status" value="1"/>
</dbReference>
<dbReference type="Pfam" id="PF01915">
    <property type="entry name" value="Glyco_hydro_3_C"/>
    <property type="match status" value="1"/>
</dbReference>
<evidence type="ECO:0000256" key="14">
    <source>
        <dbReference type="ARBA" id="ARBA00023001"/>
    </source>
</evidence>
<dbReference type="EC" id="3.2.1.21" evidence="7"/>
<evidence type="ECO:0000256" key="10">
    <source>
        <dbReference type="ARBA" id="ARBA00022692"/>
    </source>
</evidence>
<feature type="transmembrane region" description="Helical" evidence="26">
    <location>
        <begin position="320"/>
        <end position="340"/>
    </location>
</feature>
<feature type="transmembrane region" description="Helical" evidence="26">
    <location>
        <begin position="293"/>
        <end position="313"/>
    </location>
</feature>
<feature type="transmembrane region" description="Helical" evidence="26">
    <location>
        <begin position="78"/>
        <end position="97"/>
    </location>
</feature>
<comment type="caution">
    <text evidence="28">The sequence shown here is derived from an EMBL/GenBank/DDBJ whole genome shotgun (WGS) entry which is preliminary data.</text>
</comment>
<dbReference type="InterPro" id="IPR005829">
    <property type="entry name" value="Sugar_transporter_CS"/>
</dbReference>
<comment type="similarity">
    <text evidence="5">Belongs to the glycosyl hydrolase 3 family.</text>
</comment>
<evidence type="ECO:0000256" key="2">
    <source>
        <dbReference type="ARBA" id="ARBA00004141"/>
    </source>
</evidence>
<evidence type="ECO:0000256" key="4">
    <source>
        <dbReference type="ARBA" id="ARBA00004987"/>
    </source>
</evidence>
<dbReference type="Gene3D" id="3.20.20.300">
    <property type="entry name" value="Glycoside hydrolase, family 3, N-terminal domain"/>
    <property type="match status" value="1"/>
</dbReference>
<keyword evidence="8" id="KW-0813">Transport</keyword>
<dbReference type="InterPro" id="IPR002772">
    <property type="entry name" value="Glyco_hydro_3_C"/>
</dbReference>
<dbReference type="InterPro" id="IPR005828">
    <property type="entry name" value="MFS_sugar_transport-like"/>
</dbReference>
<name>A0ABR4FIV8_9EURO</name>
<keyword evidence="18" id="KW-0326">Glycosidase</keyword>
<evidence type="ECO:0000313" key="28">
    <source>
        <dbReference type="EMBL" id="KAL2782983.1"/>
    </source>
</evidence>
<keyword evidence="16" id="KW-0325">Glycoprotein</keyword>
<evidence type="ECO:0000313" key="29">
    <source>
        <dbReference type="Proteomes" id="UP001610563"/>
    </source>
</evidence>
<protein>
    <recommendedName>
        <fullName evidence="21">Probable beta-glucosidase G</fullName>
        <ecNumber evidence="7">3.2.1.21</ecNumber>
    </recommendedName>
    <alternativeName>
        <fullName evidence="22">Beta-D-glucoside glucohydrolase G</fullName>
    </alternativeName>
    <alternativeName>
        <fullName evidence="23">Cellobiase G</fullName>
    </alternativeName>
    <alternativeName>
        <fullName evidence="24">Gentiobiase G</fullName>
    </alternativeName>
</protein>
<dbReference type="Pfam" id="PF00083">
    <property type="entry name" value="Sugar_tr"/>
    <property type="match status" value="1"/>
</dbReference>
<dbReference type="EMBL" id="JBFTWV010000287">
    <property type="protein sequence ID" value="KAL2782983.1"/>
    <property type="molecule type" value="Genomic_DNA"/>
</dbReference>
<dbReference type="Gene3D" id="2.60.40.10">
    <property type="entry name" value="Immunoglobulins"/>
    <property type="match status" value="1"/>
</dbReference>
<dbReference type="SUPFAM" id="SSF103473">
    <property type="entry name" value="MFS general substrate transporter"/>
    <property type="match status" value="1"/>
</dbReference>
<keyword evidence="29" id="KW-1185">Reference proteome</keyword>
<feature type="domain" description="Major facilitator superfamily (MFS) profile" evidence="27">
    <location>
        <begin position="9"/>
        <end position="446"/>
    </location>
</feature>
<dbReference type="Pfam" id="PF14310">
    <property type="entry name" value="Fn3-like"/>
    <property type="match status" value="1"/>
</dbReference>